<dbReference type="AlphaFoldDB" id="A0A1M7Q807"/>
<feature type="region of interest" description="Disordered" evidence="1">
    <location>
        <begin position="54"/>
        <end position="73"/>
    </location>
</feature>
<dbReference type="STRING" id="310782.SAMN05216499_13043"/>
<keyword evidence="3" id="KW-1185">Reference proteome</keyword>
<organism evidence="2 3">
    <name type="scientific">Actinacidiphila paucisporea</name>
    <dbReference type="NCBI Taxonomy" id="310782"/>
    <lineage>
        <taxon>Bacteria</taxon>
        <taxon>Bacillati</taxon>
        <taxon>Actinomycetota</taxon>
        <taxon>Actinomycetes</taxon>
        <taxon>Kitasatosporales</taxon>
        <taxon>Streptomycetaceae</taxon>
        <taxon>Actinacidiphila</taxon>
    </lineage>
</organism>
<dbReference type="EMBL" id="FRBI01000030">
    <property type="protein sequence ID" value="SHN26660.1"/>
    <property type="molecule type" value="Genomic_DNA"/>
</dbReference>
<accession>A0A1M7Q807</accession>
<dbReference type="Proteomes" id="UP000184111">
    <property type="component" value="Unassembled WGS sequence"/>
</dbReference>
<reference evidence="2 3" key="1">
    <citation type="submission" date="2016-11" db="EMBL/GenBank/DDBJ databases">
        <authorList>
            <person name="Jaros S."/>
            <person name="Januszkiewicz K."/>
            <person name="Wedrychowicz H."/>
        </authorList>
    </citation>
    <scope>NUCLEOTIDE SEQUENCE [LARGE SCALE GENOMIC DNA]</scope>
    <source>
        <strain evidence="2 3">CGMCC 4.2025</strain>
    </source>
</reference>
<proteinExistence type="predicted"/>
<dbReference type="InterPro" id="IPR029058">
    <property type="entry name" value="AB_hydrolase_fold"/>
</dbReference>
<evidence type="ECO:0000313" key="3">
    <source>
        <dbReference type="Proteomes" id="UP000184111"/>
    </source>
</evidence>
<gene>
    <name evidence="2" type="ORF">SAMN05216499_13043</name>
</gene>
<evidence type="ECO:0000256" key="1">
    <source>
        <dbReference type="SAM" id="MobiDB-lite"/>
    </source>
</evidence>
<sequence length="73" mass="7981">MVPHVVNPDVTFFAGRDGVRLAYREVGAGRPLVLLHGISNARNLWIGAGRNAEGEASPLTWTPGDWDARSQRK</sequence>
<evidence type="ECO:0000313" key="2">
    <source>
        <dbReference type="EMBL" id="SHN26660.1"/>
    </source>
</evidence>
<name>A0A1M7Q807_9ACTN</name>
<dbReference type="Gene3D" id="3.40.50.1820">
    <property type="entry name" value="alpha/beta hydrolase"/>
    <property type="match status" value="1"/>
</dbReference>
<protein>
    <submittedName>
        <fullName evidence="2">Uncharacterized protein</fullName>
    </submittedName>
</protein>
<dbReference type="SUPFAM" id="SSF53474">
    <property type="entry name" value="alpha/beta-Hydrolases"/>
    <property type="match status" value="1"/>
</dbReference>